<dbReference type="AlphaFoldDB" id="A0A7R6PZ77"/>
<keyword evidence="6" id="KW-0472">Membrane</keyword>
<dbReference type="PROSITE" id="PS50293">
    <property type="entry name" value="TPR_REGION"/>
    <property type="match status" value="1"/>
</dbReference>
<evidence type="ECO:0000256" key="2">
    <source>
        <dbReference type="ARBA" id="ARBA00022692"/>
    </source>
</evidence>
<dbReference type="GO" id="GO:0030150">
    <property type="term" value="P:protein import into mitochondrial matrix"/>
    <property type="evidence" value="ECO:0007669"/>
    <property type="project" value="TreeGrafter"/>
</dbReference>
<dbReference type="PANTHER" id="PTHR46208">
    <property type="entry name" value="MITOCHONDRIAL IMPORT RECEPTOR SUBUNIT TOM70"/>
    <property type="match status" value="1"/>
</dbReference>
<keyword evidence="4 8" id="KW-0802">TPR repeat</keyword>
<dbReference type="Gene3D" id="2.60.40.1120">
    <property type="entry name" value="Carboxypeptidase-like, regulatory domain"/>
    <property type="match status" value="1"/>
</dbReference>
<keyword evidence="11" id="KW-1185">Reference proteome</keyword>
<dbReference type="PROSITE" id="PS50005">
    <property type="entry name" value="TPR"/>
    <property type="match status" value="2"/>
</dbReference>
<gene>
    <name evidence="10" type="ORF">TTHT_0818</name>
</gene>
<dbReference type="GO" id="GO:0008320">
    <property type="term" value="F:protein transmembrane transporter activity"/>
    <property type="evidence" value="ECO:0007669"/>
    <property type="project" value="TreeGrafter"/>
</dbReference>
<organism evidence="10 11">
    <name type="scientific">Thermotomaculum hydrothermale</name>
    <dbReference type="NCBI Taxonomy" id="981385"/>
    <lineage>
        <taxon>Bacteria</taxon>
        <taxon>Pseudomonadati</taxon>
        <taxon>Acidobacteriota</taxon>
        <taxon>Holophagae</taxon>
        <taxon>Thermotomaculales</taxon>
        <taxon>Thermotomaculaceae</taxon>
        <taxon>Thermotomaculum</taxon>
    </lineage>
</organism>
<dbReference type="Gene3D" id="1.25.40.10">
    <property type="entry name" value="Tetratricopeptide repeat domain"/>
    <property type="match status" value="2"/>
</dbReference>
<dbReference type="GO" id="GO:0030943">
    <property type="term" value="F:mitochondrion targeting sequence binding"/>
    <property type="evidence" value="ECO:0007669"/>
    <property type="project" value="TreeGrafter"/>
</dbReference>
<dbReference type="SMART" id="SM00028">
    <property type="entry name" value="TPR"/>
    <property type="match status" value="4"/>
</dbReference>
<dbReference type="SUPFAM" id="SSF49464">
    <property type="entry name" value="Carboxypeptidase regulatory domain-like"/>
    <property type="match status" value="1"/>
</dbReference>
<dbReference type="InterPro" id="IPR011990">
    <property type="entry name" value="TPR-like_helical_dom_sf"/>
</dbReference>
<keyword evidence="5" id="KW-1133">Transmembrane helix</keyword>
<dbReference type="KEGG" id="thyd:TTHT_0818"/>
<protein>
    <recommendedName>
        <fullName evidence="9">SpaA-like prealbumin fold domain-containing protein</fullName>
    </recommendedName>
</protein>
<reference evidence="10 11" key="1">
    <citation type="journal article" date="2012" name="Extremophiles">
        <title>Thermotomaculum hydrothermale gen. nov., sp. nov., a novel heterotrophic thermophile within the phylum Acidobacteria from a deep-sea hydrothermal vent chimney in the Southern Okinawa Trough.</title>
        <authorList>
            <person name="Izumi H."/>
            <person name="Nunoura T."/>
            <person name="Miyazaki M."/>
            <person name="Mino S."/>
            <person name="Toki T."/>
            <person name="Takai K."/>
            <person name="Sako Y."/>
            <person name="Sawabe T."/>
            <person name="Nakagawa S."/>
        </authorList>
    </citation>
    <scope>NUCLEOTIDE SEQUENCE [LARGE SCALE GENOMIC DNA]</scope>
    <source>
        <strain evidence="10 11">AC55</strain>
    </source>
</reference>
<feature type="repeat" description="TPR" evidence="8">
    <location>
        <begin position="161"/>
        <end position="194"/>
    </location>
</feature>
<evidence type="ECO:0000256" key="1">
    <source>
        <dbReference type="ARBA" id="ARBA00004167"/>
    </source>
</evidence>
<evidence type="ECO:0000256" key="7">
    <source>
        <dbReference type="ARBA" id="ARBA00038030"/>
    </source>
</evidence>
<dbReference type="Proteomes" id="UP000595564">
    <property type="component" value="Chromosome"/>
</dbReference>
<evidence type="ECO:0000256" key="5">
    <source>
        <dbReference type="ARBA" id="ARBA00022989"/>
    </source>
</evidence>
<dbReference type="GO" id="GO:0016020">
    <property type="term" value="C:membrane"/>
    <property type="evidence" value="ECO:0007669"/>
    <property type="project" value="UniProtKB-SubCell"/>
</dbReference>
<comment type="subcellular location">
    <subcellularLocation>
        <location evidence="1">Membrane</location>
        <topology evidence="1">Single-pass membrane protein</topology>
    </subcellularLocation>
</comment>
<evidence type="ECO:0000313" key="10">
    <source>
        <dbReference type="EMBL" id="BBB32383.1"/>
    </source>
</evidence>
<evidence type="ECO:0000259" key="9">
    <source>
        <dbReference type="Pfam" id="PF17802"/>
    </source>
</evidence>
<dbReference type="RefSeq" id="WP_201328728.1">
    <property type="nucleotide sequence ID" value="NZ_AP017470.1"/>
</dbReference>
<dbReference type="SUPFAM" id="SSF48452">
    <property type="entry name" value="TPR-like"/>
    <property type="match status" value="1"/>
</dbReference>
<evidence type="ECO:0000256" key="6">
    <source>
        <dbReference type="ARBA" id="ARBA00023136"/>
    </source>
</evidence>
<feature type="domain" description="SpaA-like prealbumin fold" evidence="9">
    <location>
        <begin position="29"/>
        <end position="94"/>
    </location>
</feature>
<evidence type="ECO:0000256" key="4">
    <source>
        <dbReference type="ARBA" id="ARBA00022803"/>
    </source>
</evidence>
<evidence type="ECO:0000256" key="3">
    <source>
        <dbReference type="ARBA" id="ARBA00022737"/>
    </source>
</evidence>
<dbReference type="InterPro" id="IPR008969">
    <property type="entry name" value="CarboxyPept-like_regulatory"/>
</dbReference>
<keyword evidence="2" id="KW-0812">Transmembrane</keyword>
<name>A0A7R6PZ77_9BACT</name>
<dbReference type="Pfam" id="PF13181">
    <property type="entry name" value="TPR_8"/>
    <property type="match status" value="3"/>
</dbReference>
<dbReference type="PANTHER" id="PTHR46208:SF1">
    <property type="entry name" value="MITOCHONDRIAL IMPORT RECEPTOR SUBUNIT TOM70"/>
    <property type="match status" value="1"/>
</dbReference>
<feature type="repeat" description="TPR" evidence="8">
    <location>
        <begin position="263"/>
        <end position="296"/>
    </location>
</feature>
<evidence type="ECO:0000313" key="11">
    <source>
        <dbReference type="Proteomes" id="UP000595564"/>
    </source>
</evidence>
<dbReference type="Pfam" id="PF17802">
    <property type="entry name" value="SpaA"/>
    <property type="match status" value="1"/>
</dbReference>
<proteinExistence type="inferred from homology"/>
<dbReference type="InterPro" id="IPR041033">
    <property type="entry name" value="SpaA_PFL_dom_1"/>
</dbReference>
<evidence type="ECO:0000256" key="8">
    <source>
        <dbReference type="PROSITE-ProRule" id="PRU00339"/>
    </source>
</evidence>
<keyword evidence="3" id="KW-0677">Repeat</keyword>
<accession>A0A7R6PZ77</accession>
<sequence>MKIFKFLTVFTLVLVFTVKSLAGITAGMIIFKVVDENNKPLEGVKITITMKKRQSFKKVLETNKKGIAKVTLNIATYTVKFEKEGYVAYETLTKPIISDKKVENIKLMSMKAAAKQEESKLSPEDRGALLFNQAVEYLKKKDDKGAYPLLKQAVELNPDLAFAWFHLGRIDLMNNKLDDAERELLKAIDLNSSMGPAFALLADVYKKKGDEENYKKYHKKAEEMGAIDPAEYYNKAVEYINAGDDKNAKVYLEKTLQVDAKYADAYYQLGLLYLRQGDMNKCVEMLKKYLELAPNGKYAGDCQGLIQGLTAGQ</sequence>
<dbReference type="InterPro" id="IPR019734">
    <property type="entry name" value="TPR_rpt"/>
</dbReference>
<comment type="similarity">
    <text evidence="7">Belongs to the Tom70 family.</text>
</comment>
<dbReference type="EMBL" id="AP017470">
    <property type="protein sequence ID" value="BBB32383.1"/>
    <property type="molecule type" value="Genomic_DNA"/>
</dbReference>